<protein>
    <recommendedName>
        <fullName evidence="2">Neutral ceramidase</fullName>
        <ecNumber evidence="2">3.5.1.23</ecNumber>
    </recommendedName>
</protein>
<dbReference type="EMBL" id="QYYA01000001">
    <property type="protein sequence ID" value="RJG20229.1"/>
    <property type="molecule type" value="Genomic_DNA"/>
</dbReference>
<proteinExistence type="inferred from homology"/>
<dbReference type="Proteomes" id="UP000283734">
    <property type="component" value="Unassembled WGS sequence"/>
</dbReference>
<keyword evidence="5" id="KW-1185">Reference proteome</keyword>
<evidence type="ECO:0000259" key="3">
    <source>
        <dbReference type="Pfam" id="PF04734"/>
    </source>
</evidence>
<comment type="catalytic activity">
    <reaction evidence="2">
        <text>an N-acylsphing-4-enine + H2O = sphing-4-enine + a fatty acid</text>
        <dbReference type="Rhea" id="RHEA:20856"/>
        <dbReference type="ChEBI" id="CHEBI:15377"/>
        <dbReference type="ChEBI" id="CHEBI:28868"/>
        <dbReference type="ChEBI" id="CHEBI:52639"/>
        <dbReference type="ChEBI" id="CHEBI:57756"/>
        <dbReference type="EC" id="3.5.1.23"/>
    </reaction>
</comment>
<evidence type="ECO:0000313" key="5">
    <source>
        <dbReference type="Proteomes" id="UP000283734"/>
    </source>
</evidence>
<name>A0A418Y3W3_9GAMM</name>
<gene>
    <name evidence="4" type="ORF">D4A39_05280</name>
</gene>
<comment type="similarity">
    <text evidence="2">Belongs to the neutral ceramidase family.</text>
</comment>
<dbReference type="GO" id="GO:0046872">
    <property type="term" value="F:metal ion binding"/>
    <property type="evidence" value="ECO:0007669"/>
    <property type="project" value="UniProtKB-KW"/>
</dbReference>
<sequence length="651" mass="72412">MLLGILFMALSGGILHAAWPFLFYPVTSFNVSLNEHLPYQKQPQAQAGIAERDITPPPGLPKFGYSAWAREADGFRTRLKARAFYLQGPDQAPLAIVQLDLGSGSLPLHHRVAELIEATGVTADRLSLLVTHTHSGPGQYLGSDFYNVFGSNRPGFDPALFEFLSQQIADAVIAAHANRKDARFATGQADLYGYTRNRSLEAWQNNFVTPPHSDAMQAVNPTMTMLRIDQREGDHFVPAGALSLYSIHGTAIPPFTAPYHADVWHWISQQLEQALVDRQPGFIHGAAQATHADNNPAWQEDLRGDKEAQRIGTALGNHAVQLFHQLEPELSPTLITKTASRQLDLLEQTDSARFGLCERAITGAAVVGAANGDEVFPISWLPYFQEGWPRRLFTDHCQGVKQWMLSKLQLLLPAQAFPHQALLQVIQINDLVLVPLPWEITLESGNRIREAVMETLPADRPWKVEVSSLANGYFGYAVTPQEYQHQYYEGGHTLYGPHTLDFLMAQSARLSQDMQQQDINDIPAEQHFRLRTRQYFPAPTDAPLPERTWVGKPRYHSDDGLAGAYWEAQLVAEPPEQLRLNSPLLAAHCEDQIITDESGTLQLLDTGETHSSGHRYQVRWFPAQGSNTGLCKLAVHLPANPVKVRLSAALQ</sequence>
<dbReference type="EC" id="3.5.1.23" evidence="2"/>
<dbReference type="AlphaFoldDB" id="A0A418Y3W3"/>
<dbReference type="OrthoDB" id="6899210at2"/>
<accession>A0A418Y3W3</accession>
<evidence type="ECO:0000256" key="2">
    <source>
        <dbReference type="RuleBase" id="RU366019"/>
    </source>
</evidence>
<keyword evidence="1" id="KW-0479">Metal-binding</keyword>
<dbReference type="GO" id="GO:0005576">
    <property type="term" value="C:extracellular region"/>
    <property type="evidence" value="ECO:0007669"/>
    <property type="project" value="TreeGrafter"/>
</dbReference>
<dbReference type="InterPro" id="IPR006823">
    <property type="entry name" value="Ceramidase_alk"/>
</dbReference>
<feature type="binding site" evidence="1">
    <location>
        <position position="476"/>
    </location>
    <ligand>
        <name>Zn(2+)</name>
        <dbReference type="ChEBI" id="CHEBI:29105"/>
    </ligand>
</feature>
<feature type="binding site" evidence="1">
    <location>
        <position position="132"/>
    </location>
    <ligand>
        <name>Zn(2+)</name>
        <dbReference type="ChEBI" id="CHEBI:29105"/>
    </ligand>
</feature>
<dbReference type="PANTHER" id="PTHR12670">
    <property type="entry name" value="CERAMIDASE"/>
    <property type="match status" value="1"/>
</dbReference>
<comment type="cofactor">
    <cofactor evidence="1">
        <name>Zn(2+)</name>
        <dbReference type="ChEBI" id="CHEBI:29105"/>
    </cofactor>
    <text evidence="1">Binds 1 zinc ion per subunit.</text>
</comment>
<dbReference type="GO" id="GO:0042759">
    <property type="term" value="P:long-chain fatty acid biosynthetic process"/>
    <property type="evidence" value="ECO:0007669"/>
    <property type="project" value="TreeGrafter"/>
</dbReference>
<keyword evidence="1" id="KW-0862">Zinc</keyword>
<feature type="domain" description="Neutral/alkaline non-lysosomal ceramidase N-terminal" evidence="3">
    <location>
        <begin position="395"/>
        <end position="502"/>
    </location>
</feature>
<organism evidence="4 5">
    <name type="scientific">Alcanivorax profundi</name>
    <dbReference type="NCBI Taxonomy" id="2338368"/>
    <lineage>
        <taxon>Bacteria</taxon>
        <taxon>Pseudomonadati</taxon>
        <taxon>Pseudomonadota</taxon>
        <taxon>Gammaproteobacteria</taxon>
        <taxon>Oceanospirillales</taxon>
        <taxon>Alcanivoracaceae</taxon>
        <taxon>Alcanivorax</taxon>
    </lineage>
</organism>
<comment type="caution">
    <text evidence="4">The sequence shown here is derived from an EMBL/GenBank/DDBJ whole genome shotgun (WGS) entry which is preliminary data.</text>
</comment>
<dbReference type="GO" id="GO:0016020">
    <property type="term" value="C:membrane"/>
    <property type="evidence" value="ECO:0007669"/>
    <property type="project" value="GOC"/>
</dbReference>
<feature type="binding site" evidence="1">
    <location>
        <position position="248"/>
    </location>
    <ligand>
        <name>Zn(2+)</name>
        <dbReference type="ChEBI" id="CHEBI:29105"/>
    </ligand>
</feature>
<dbReference type="Pfam" id="PF04734">
    <property type="entry name" value="Ceramidase_alk"/>
    <property type="match status" value="2"/>
</dbReference>
<feature type="domain" description="Neutral/alkaline non-lysosomal ceramidase N-terminal" evidence="3">
    <location>
        <begin position="47"/>
        <end position="297"/>
    </location>
</feature>
<feature type="binding site" evidence="1">
    <location>
        <position position="439"/>
    </location>
    <ligand>
        <name>Zn(2+)</name>
        <dbReference type="ChEBI" id="CHEBI:29105"/>
    </ligand>
</feature>
<evidence type="ECO:0000256" key="1">
    <source>
        <dbReference type="PIRSR" id="PIRSR606823-2"/>
    </source>
</evidence>
<dbReference type="GO" id="GO:0017040">
    <property type="term" value="F:N-acylsphingosine amidohydrolase activity"/>
    <property type="evidence" value="ECO:0007669"/>
    <property type="project" value="UniProtKB-UniRule"/>
</dbReference>
<evidence type="ECO:0000313" key="4">
    <source>
        <dbReference type="EMBL" id="RJG20229.1"/>
    </source>
</evidence>
<keyword evidence="2" id="KW-0746">Sphingolipid metabolism</keyword>
<reference evidence="4 5" key="1">
    <citation type="submission" date="2018-09" db="EMBL/GenBank/DDBJ databases">
        <title>Alcanivorax profundi sp. nov., isolated from 1000 m-depth seawater of the Mariana Trench.</title>
        <authorList>
            <person name="Liu J."/>
        </authorList>
    </citation>
    <scope>NUCLEOTIDE SEQUENCE [LARGE SCALE GENOMIC DNA]</scope>
    <source>
        <strain evidence="4 5">MTEO17</strain>
    </source>
</reference>
<dbReference type="PANTHER" id="PTHR12670:SF1">
    <property type="entry name" value="NEUTRAL CERAMIDASE"/>
    <property type="match status" value="1"/>
</dbReference>
<keyword evidence="2" id="KW-0443">Lipid metabolism</keyword>
<dbReference type="GO" id="GO:0046512">
    <property type="term" value="P:sphingosine biosynthetic process"/>
    <property type="evidence" value="ECO:0007669"/>
    <property type="project" value="TreeGrafter"/>
</dbReference>
<dbReference type="InterPro" id="IPR031329">
    <property type="entry name" value="NEUT/ALK_ceramidase_N"/>
</dbReference>
<dbReference type="GO" id="GO:0046514">
    <property type="term" value="P:ceramide catabolic process"/>
    <property type="evidence" value="ECO:0007669"/>
    <property type="project" value="InterPro"/>
</dbReference>
<keyword evidence="2" id="KW-0378">Hydrolase</keyword>